<keyword evidence="3" id="KW-1185">Reference proteome</keyword>
<protein>
    <submittedName>
        <fullName evidence="2">Uncharacterized protein</fullName>
    </submittedName>
</protein>
<evidence type="ECO:0000313" key="3">
    <source>
        <dbReference type="Proteomes" id="UP000008866"/>
    </source>
</evidence>
<feature type="region of interest" description="Disordered" evidence="1">
    <location>
        <begin position="1"/>
        <end position="41"/>
    </location>
</feature>
<organism evidence="2 3">
    <name type="scientific">Arthroderma benhamiae (strain ATCC MYA-4681 / CBS 112371)</name>
    <name type="common">Trichophyton mentagrophytes</name>
    <dbReference type="NCBI Taxonomy" id="663331"/>
    <lineage>
        <taxon>Eukaryota</taxon>
        <taxon>Fungi</taxon>
        <taxon>Dikarya</taxon>
        <taxon>Ascomycota</taxon>
        <taxon>Pezizomycotina</taxon>
        <taxon>Eurotiomycetes</taxon>
        <taxon>Eurotiomycetidae</taxon>
        <taxon>Onygenales</taxon>
        <taxon>Arthrodermataceae</taxon>
        <taxon>Trichophyton</taxon>
    </lineage>
</organism>
<gene>
    <name evidence="2" type="ORF">ARB_04109</name>
</gene>
<evidence type="ECO:0000256" key="1">
    <source>
        <dbReference type="SAM" id="MobiDB-lite"/>
    </source>
</evidence>
<dbReference type="Proteomes" id="UP000008866">
    <property type="component" value="Unassembled WGS sequence"/>
</dbReference>
<reference evidence="3" key="1">
    <citation type="journal article" date="2011" name="Genome Biol.">
        <title>Comparative and functional genomics provide insights into the pathogenicity of dermatophytic fungi.</title>
        <authorList>
            <person name="Burmester A."/>
            <person name="Shelest E."/>
            <person name="Gloeckner G."/>
            <person name="Heddergott C."/>
            <person name="Schindler S."/>
            <person name="Staib P."/>
            <person name="Heidel A."/>
            <person name="Felder M."/>
            <person name="Petzold A."/>
            <person name="Szafranski K."/>
            <person name="Feuermann M."/>
            <person name="Pedruzzi I."/>
            <person name="Priebe S."/>
            <person name="Groth M."/>
            <person name="Winkler R."/>
            <person name="Li W."/>
            <person name="Kniemeyer O."/>
            <person name="Schroeckh V."/>
            <person name="Hertweck C."/>
            <person name="Hube B."/>
            <person name="White T.C."/>
            <person name="Platzer M."/>
            <person name="Guthke R."/>
            <person name="Heitman J."/>
            <person name="Woestemeyer J."/>
            <person name="Zipfel P.F."/>
            <person name="Monod M."/>
            <person name="Brakhage A.A."/>
        </authorList>
    </citation>
    <scope>NUCLEOTIDE SEQUENCE [LARGE SCALE GENOMIC DNA]</scope>
    <source>
        <strain evidence="3">ATCC MYA-4681 / CBS 112371</strain>
    </source>
</reference>
<dbReference type="HOGENOM" id="CLU_1610333_0_0_1"/>
<accession>D4AIL4</accession>
<dbReference type="AlphaFoldDB" id="D4AIL4"/>
<dbReference type="EMBL" id="ABSU01000001">
    <property type="protein sequence ID" value="EFE36587.1"/>
    <property type="molecule type" value="Genomic_DNA"/>
</dbReference>
<dbReference type="GeneID" id="9522316"/>
<evidence type="ECO:0000313" key="2">
    <source>
        <dbReference type="EMBL" id="EFE36587.1"/>
    </source>
</evidence>
<dbReference type="RefSeq" id="XP_003017232.1">
    <property type="nucleotide sequence ID" value="XM_003017186.1"/>
</dbReference>
<comment type="caution">
    <text evidence="2">The sequence shown here is derived from an EMBL/GenBank/DDBJ whole genome shotgun (WGS) entry which is preliminary data.</text>
</comment>
<sequence>MKNIPASFERNASKHPGRTMAVSSHALPQCEKRNGSTDQACLTPPEQLAATAFRLRVLIDFLERSPKRGDRISGDEKVVLRTFETVFGQVWWAPTNDEAKMQNKQAIIRVKNFARKDRVSLPGNAFFFPLSSHLASEVDCLLILRTFRHRGGGVQETIAARHHPP</sequence>
<name>D4AIL4_ARTBC</name>
<dbReference type="eggNOG" id="ENOG502RQ5W">
    <property type="taxonomic scope" value="Eukaryota"/>
</dbReference>
<dbReference type="KEGG" id="abe:ARB_04109"/>
<proteinExistence type="predicted"/>